<comment type="subcellular location">
    <subcellularLocation>
        <location evidence="1">Nucleus</location>
    </subcellularLocation>
</comment>
<feature type="compositionally biased region" description="Acidic residues" evidence="6">
    <location>
        <begin position="189"/>
        <end position="198"/>
    </location>
</feature>
<organism evidence="7 8">
    <name type="scientific">Dimargaris cristalligena</name>
    <dbReference type="NCBI Taxonomy" id="215637"/>
    <lineage>
        <taxon>Eukaryota</taxon>
        <taxon>Fungi</taxon>
        <taxon>Fungi incertae sedis</taxon>
        <taxon>Zoopagomycota</taxon>
        <taxon>Kickxellomycotina</taxon>
        <taxon>Dimargaritomycetes</taxon>
        <taxon>Dimargaritales</taxon>
        <taxon>Dimargaritaceae</taxon>
        <taxon>Dimargaris</taxon>
    </lineage>
</organism>
<dbReference type="AlphaFoldDB" id="A0A4Q0A0B7"/>
<feature type="region of interest" description="Disordered" evidence="6">
    <location>
        <begin position="166"/>
        <end position="249"/>
    </location>
</feature>
<accession>A0A4Q0A0B7</accession>
<evidence type="ECO:0000256" key="3">
    <source>
        <dbReference type="ARBA" id="ARBA00022705"/>
    </source>
</evidence>
<dbReference type="GO" id="GO:0003682">
    <property type="term" value="F:chromatin binding"/>
    <property type="evidence" value="ECO:0007669"/>
    <property type="project" value="TreeGrafter"/>
</dbReference>
<evidence type="ECO:0000256" key="2">
    <source>
        <dbReference type="ARBA" id="ARBA00010727"/>
    </source>
</evidence>
<sequence>MVYITPEQYDEAYQKIVDDAVGRHGSVLILVSADPDALCALKVLLTLLKDDSVTYHMIPVAGYDDLRRVNRVWFHGGARTHGSGTVQGPTNPELRSVICLNCGGTADLAELFDIPELVTFYVIDCHRPFYLYNLFSHPQIIVFDDGETDEGLEIVKQAFFRLENGAPAPAEALRESGPPKRSRSPGSQSDEEVDDGEGSDTGRSPPARRRRTGTDSDVAAGPGAADGDEPLNPDGDTNEVDPDRVDLSDLSPGACRHIIAEYYEQGHYAGQSTAVTLYMLSLQLSRENPDMLWYAIVGLTHQFIFEQIDEEDYWSQVQVYTDEVERDTAAPSSSSSLNMHVKRVTQPNGIRYSEEFKFMLLRHWSLYNSMHYSRYLSTRLGIWSDRGRRLLSLMLAKMGFSLSDAHQIYIHMSPENKTRLRTKLDQVAPDYGCDDLVFPSFVRSFGWRKGSQLSASDVVHSLVALLKGNESQSDWQGIVPWRAAPDGPSGDVLAPPTKSEQDTAWLQGFYTAYDSLGDLDLIQSGIQLAMKFQRAIVQQGISIIERRSVKTLKSFRLAVLTDNQPLFHHPLTLTQLVMFLADATQNHQNHKRSASLPFVIASFNPIKNTYLVVGLLGDTHGPNKKSSSDTPGDHHNPFGVAFQKTAERTGARTKHDSFESSVVEIVGPDLSNFVEYLHLYL</sequence>
<dbReference type="GO" id="GO:0000727">
    <property type="term" value="P:double-strand break repair via break-induced replication"/>
    <property type="evidence" value="ECO:0007669"/>
    <property type="project" value="TreeGrafter"/>
</dbReference>
<keyword evidence="3" id="KW-0235">DNA replication</keyword>
<dbReference type="PANTHER" id="PTHR10507">
    <property type="entry name" value="CDC45-RELATED PROTEIN"/>
    <property type="match status" value="1"/>
</dbReference>
<name>A0A4Q0A0B7_9FUNG</name>
<feature type="compositionally biased region" description="Acidic residues" evidence="6">
    <location>
        <begin position="226"/>
        <end position="240"/>
    </location>
</feature>
<dbReference type="EMBL" id="ML002268">
    <property type="protein sequence ID" value="RKP39475.1"/>
    <property type="molecule type" value="Genomic_DNA"/>
</dbReference>
<evidence type="ECO:0000256" key="4">
    <source>
        <dbReference type="ARBA" id="ARBA00023242"/>
    </source>
</evidence>
<feature type="compositionally biased region" description="Low complexity" evidence="6">
    <location>
        <begin position="215"/>
        <end position="225"/>
    </location>
</feature>
<reference evidence="8" key="1">
    <citation type="journal article" date="2018" name="Nat. Microbiol.">
        <title>Leveraging single-cell genomics to expand the fungal tree of life.</title>
        <authorList>
            <person name="Ahrendt S.R."/>
            <person name="Quandt C.A."/>
            <person name="Ciobanu D."/>
            <person name="Clum A."/>
            <person name="Salamov A."/>
            <person name="Andreopoulos B."/>
            <person name="Cheng J.F."/>
            <person name="Woyke T."/>
            <person name="Pelin A."/>
            <person name="Henrissat B."/>
            <person name="Reynolds N.K."/>
            <person name="Benny G.L."/>
            <person name="Smith M.E."/>
            <person name="James T.Y."/>
            <person name="Grigoriev I.V."/>
        </authorList>
    </citation>
    <scope>NUCLEOTIDE SEQUENCE [LARGE SCALE GENOMIC DNA]</scope>
    <source>
        <strain evidence="8">RSA 468</strain>
    </source>
</reference>
<comment type="similarity">
    <text evidence="2">Belongs to the CDC45 family.</text>
</comment>
<dbReference type="PANTHER" id="PTHR10507:SF0">
    <property type="entry name" value="CELL DIVISION CONTROL PROTEIN 45 HOMOLOG"/>
    <property type="match status" value="1"/>
</dbReference>
<protein>
    <submittedName>
        <fullName evidence="7">CDC45 family</fullName>
    </submittedName>
</protein>
<dbReference type="Proteomes" id="UP000268162">
    <property type="component" value="Unassembled WGS sequence"/>
</dbReference>
<keyword evidence="8" id="KW-1185">Reference proteome</keyword>
<dbReference type="GO" id="GO:0003697">
    <property type="term" value="F:single-stranded DNA binding"/>
    <property type="evidence" value="ECO:0007669"/>
    <property type="project" value="TreeGrafter"/>
</dbReference>
<evidence type="ECO:0000256" key="5">
    <source>
        <dbReference type="ARBA" id="ARBA00023306"/>
    </source>
</evidence>
<evidence type="ECO:0000313" key="8">
    <source>
        <dbReference type="Proteomes" id="UP000268162"/>
    </source>
</evidence>
<dbReference type="STRING" id="215637.A0A4Q0A0B7"/>
<evidence type="ECO:0000256" key="1">
    <source>
        <dbReference type="ARBA" id="ARBA00004123"/>
    </source>
</evidence>
<dbReference type="Pfam" id="PF02724">
    <property type="entry name" value="CDC45"/>
    <property type="match status" value="1"/>
</dbReference>
<proteinExistence type="inferred from homology"/>
<dbReference type="GO" id="GO:0006270">
    <property type="term" value="P:DNA replication initiation"/>
    <property type="evidence" value="ECO:0007669"/>
    <property type="project" value="InterPro"/>
</dbReference>
<dbReference type="GO" id="GO:0031261">
    <property type="term" value="C:DNA replication preinitiation complex"/>
    <property type="evidence" value="ECO:0007669"/>
    <property type="project" value="TreeGrafter"/>
</dbReference>
<dbReference type="GO" id="GO:1902977">
    <property type="term" value="P:mitotic DNA replication preinitiation complex assembly"/>
    <property type="evidence" value="ECO:0007669"/>
    <property type="project" value="TreeGrafter"/>
</dbReference>
<dbReference type="InterPro" id="IPR003874">
    <property type="entry name" value="CDC45"/>
</dbReference>
<keyword evidence="5" id="KW-0131">Cell cycle</keyword>
<evidence type="ECO:0000256" key="6">
    <source>
        <dbReference type="SAM" id="MobiDB-lite"/>
    </source>
</evidence>
<keyword evidence="4" id="KW-0539">Nucleus</keyword>
<dbReference type="GO" id="GO:0003688">
    <property type="term" value="F:DNA replication origin binding"/>
    <property type="evidence" value="ECO:0007669"/>
    <property type="project" value="TreeGrafter"/>
</dbReference>
<evidence type="ECO:0000313" key="7">
    <source>
        <dbReference type="EMBL" id="RKP39475.1"/>
    </source>
</evidence>
<gene>
    <name evidence="7" type="ORF">BJ085DRAFT_15102</name>
</gene>